<organism evidence="2 3">
    <name type="scientific">Rhizobium fabae</name>
    <dbReference type="NCBI Taxonomy" id="573179"/>
    <lineage>
        <taxon>Bacteria</taxon>
        <taxon>Pseudomonadati</taxon>
        <taxon>Pseudomonadota</taxon>
        <taxon>Alphaproteobacteria</taxon>
        <taxon>Hyphomicrobiales</taxon>
        <taxon>Rhizobiaceae</taxon>
        <taxon>Rhizobium/Agrobacterium group</taxon>
        <taxon>Rhizobium</taxon>
    </lineage>
</organism>
<evidence type="ECO:0000256" key="1">
    <source>
        <dbReference type="SAM" id="MobiDB-lite"/>
    </source>
</evidence>
<proteinExistence type="predicted"/>
<gene>
    <name evidence="2" type="ORF">EFB14_32805</name>
</gene>
<reference evidence="2 3" key="1">
    <citation type="submission" date="2018-11" db="EMBL/GenBank/DDBJ databases">
        <authorList>
            <person name="Huo Y."/>
        </authorList>
    </citation>
    <scope>NUCLEOTIDE SEQUENCE [LARGE SCALE GENOMIC DNA]</scope>
    <source>
        <strain evidence="2 3">CCBAU 33202</strain>
    </source>
</reference>
<feature type="region of interest" description="Disordered" evidence="1">
    <location>
        <begin position="38"/>
        <end position="64"/>
    </location>
</feature>
<keyword evidence="3" id="KW-1185">Reference proteome</keyword>
<dbReference type="EMBL" id="RJJU01000041">
    <property type="protein sequence ID" value="RUM05474.1"/>
    <property type="molecule type" value="Genomic_DNA"/>
</dbReference>
<sequence>MTEAEKQTGVRVTNWRMVQHRRMEKPVLRTEKIYPVGRMPVKTQPNPGKALQNKRSAPCVLSLE</sequence>
<feature type="non-terminal residue" evidence="2">
    <location>
        <position position="64"/>
    </location>
</feature>
<comment type="caution">
    <text evidence="2">The sequence shown here is derived from an EMBL/GenBank/DDBJ whole genome shotgun (WGS) entry which is preliminary data.</text>
</comment>
<evidence type="ECO:0000313" key="3">
    <source>
        <dbReference type="Proteomes" id="UP000272004"/>
    </source>
</evidence>
<accession>A0ABY0AZD6</accession>
<name>A0ABY0AZD6_9HYPH</name>
<dbReference type="Proteomes" id="UP000272004">
    <property type="component" value="Unassembled WGS sequence"/>
</dbReference>
<protein>
    <submittedName>
        <fullName evidence="2">Uncharacterized protein</fullName>
    </submittedName>
</protein>
<evidence type="ECO:0000313" key="2">
    <source>
        <dbReference type="EMBL" id="RUM05474.1"/>
    </source>
</evidence>